<sequence length="395" mass="43487">MNNILSERINSLAVSQTLAMAALARELKAQGKDIISLSLGEPDFNTPDFIKEAAKQAIDDNFSAYPPVEGYLDLKKAICAKFKRDNNLHYTPAQIVVSTGAKQSLYNIAQVMLNHGDEVVLPAPYWVSYFEIIKLSGGTPIEVPTSVASNFKITPAQLEAAITPKTKMMWFSSPCNPSGSIYSKEELEALAEILKKHPNIYVVSDEIYEHINYTGNYYSIGSIPGMENNVITVNGVAKAFAMTGWRMGYIGAPEFIAKACTKMQGQVTSGANTIAQRATKAAVEANPEAIKYMVDSFEKRRGIVYQLLSEIPGFKLTMPEGAFYFFPDVSEYFGKILRGKEIKDANDFAMYLLAEANVATVTGDAFGNPNCIRLSYATSEELLREAIKRIKEALV</sequence>
<dbReference type="GO" id="GO:0030170">
    <property type="term" value="F:pyridoxal phosphate binding"/>
    <property type="evidence" value="ECO:0007669"/>
    <property type="project" value="InterPro"/>
</dbReference>
<name>A0AAI8CH88_9FLAO</name>
<evidence type="ECO:0000313" key="9">
    <source>
        <dbReference type="Proteomes" id="UP000304840"/>
    </source>
</evidence>
<evidence type="ECO:0000256" key="2">
    <source>
        <dbReference type="ARBA" id="ARBA00007441"/>
    </source>
</evidence>
<dbReference type="RefSeq" id="WP_138425246.1">
    <property type="nucleotide sequence ID" value="NZ_CP010992.1"/>
</dbReference>
<protein>
    <recommendedName>
        <fullName evidence="6">Aminotransferase</fullName>
        <ecNumber evidence="6">2.6.1.-</ecNumber>
    </recommendedName>
</protein>
<dbReference type="PANTHER" id="PTHR46383">
    <property type="entry name" value="ASPARTATE AMINOTRANSFERASE"/>
    <property type="match status" value="1"/>
</dbReference>
<dbReference type="InterPro" id="IPR015422">
    <property type="entry name" value="PyrdxlP-dep_Trfase_small"/>
</dbReference>
<dbReference type="EMBL" id="CP010992">
    <property type="protein sequence ID" value="AMO20134.1"/>
    <property type="molecule type" value="Genomic_DNA"/>
</dbReference>
<dbReference type="Pfam" id="PF00155">
    <property type="entry name" value="Aminotran_1_2"/>
    <property type="match status" value="1"/>
</dbReference>
<proteinExistence type="inferred from homology"/>
<dbReference type="EC" id="2.6.1.-" evidence="6"/>
<dbReference type="PANTHER" id="PTHR46383:SF1">
    <property type="entry name" value="ASPARTATE AMINOTRANSFERASE"/>
    <property type="match status" value="1"/>
</dbReference>
<organism evidence="8 9">
    <name type="scientific">Flavobacterium columnare</name>
    <dbReference type="NCBI Taxonomy" id="996"/>
    <lineage>
        <taxon>Bacteria</taxon>
        <taxon>Pseudomonadati</taxon>
        <taxon>Bacteroidota</taxon>
        <taxon>Flavobacteriia</taxon>
        <taxon>Flavobacteriales</taxon>
        <taxon>Flavobacteriaceae</taxon>
        <taxon>Flavobacterium</taxon>
    </lineage>
</organism>
<keyword evidence="5" id="KW-0663">Pyridoxal phosphate</keyword>
<evidence type="ECO:0000256" key="5">
    <source>
        <dbReference type="ARBA" id="ARBA00022898"/>
    </source>
</evidence>
<dbReference type="Gene3D" id="3.90.1150.10">
    <property type="entry name" value="Aspartate Aminotransferase, domain 1"/>
    <property type="match status" value="1"/>
</dbReference>
<dbReference type="FunFam" id="3.40.640.10:FF:000033">
    <property type="entry name" value="Aspartate aminotransferase"/>
    <property type="match status" value="1"/>
</dbReference>
<dbReference type="Gene3D" id="3.40.640.10">
    <property type="entry name" value="Type I PLP-dependent aspartate aminotransferase-like (Major domain)"/>
    <property type="match status" value="1"/>
</dbReference>
<accession>A0AAI8CH88</accession>
<evidence type="ECO:0000259" key="7">
    <source>
        <dbReference type="Pfam" id="PF00155"/>
    </source>
</evidence>
<evidence type="ECO:0000256" key="4">
    <source>
        <dbReference type="ARBA" id="ARBA00022679"/>
    </source>
</evidence>
<dbReference type="PROSITE" id="PS00105">
    <property type="entry name" value="AA_TRANSFER_CLASS_1"/>
    <property type="match status" value="1"/>
</dbReference>
<dbReference type="GO" id="GO:0006520">
    <property type="term" value="P:amino acid metabolic process"/>
    <property type="evidence" value="ECO:0007669"/>
    <property type="project" value="InterPro"/>
</dbReference>
<dbReference type="AlphaFoldDB" id="A0AAI8CH88"/>
<dbReference type="CDD" id="cd00609">
    <property type="entry name" value="AAT_like"/>
    <property type="match status" value="1"/>
</dbReference>
<keyword evidence="4 6" id="KW-0808">Transferase</keyword>
<evidence type="ECO:0000256" key="3">
    <source>
        <dbReference type="ARBA" id="ARBA00022576"/>
    </source>
</evidence>
<dbReference type="InterPro" id="IPR015424">
    <property type="entry name" value="PyrdxlP-dep_Trfase"/>
</dbReference>
<feature type="domain" description="Aminotransferase class I/classII large" evidence="7">
    <location>
        <begin position="32"/>
        <end position="390"/>
    </location>
</feature>
<keyword evidence="3 6" id="KW-0032">Aminotransferase</keyword>
<dbReference type="InterPro" id="IPR004838">
    <property type="entry name" value="NHTrfase_class1_PyrdxlP-BS"/>
</dbReference>
<dbReference type="GO" id="GO:0008483">
    <property type="term" value="F:transaminase activity"/>
    <property type="evidence" value="ECO:0007669"/>
    <property type="project" value="UniProtKB-KW"/>
</dbReference>
<reference evidence="8 9" key="2">
    <citation type="submission" date="2019-05" db="EMBL/GenBank/DDBJ databases">
        <authorList>
            <person name="Ravantti J.J."/>
        </authorList>
    </citation>
    <scope>NUCLEOTIDE SEQUENCE [LARGE SCALE GENOMIC DNA]</scope>
    <source>
        <strain evidence="8 9">B185</strain>
    </source>
</reference>
<evidence type="ECO:0000256" key="6">
    <source>
        <dbReference type="RuleBase" id="RU000481"/>
    </source>
</evidence>
<dbReference type="InterPro" id="IPR015421">
    <property type="entry name" value="PyrdxlP-dep_Trfase_major"/>
</dbReference>
<dbReference type="InterPro" id="IPR050596">
    <property type="entry name" value="AspAT/PAT-like"/>
</dbReference>
<dbReference type="SUPFAM" id="SSF53383">
    <property type="entry name" value="PLP-dependent transferases"/>
    <property type="match status" value="1"/>
</dbReference>
<reference evidence="9" key="1">
    <citation type="submission" date="2016-03" db="EMBL/GenBank/DDBJ databases">
        <title>Flavobacterium columnare strain B185, complete genome.</title>
        <authorList>
            <person name="Sundberg L.-R."/>
            <person name="Papponen P."/>
            <person name="Laanto E."/>
        </authorList>
    </citation>
    <scope>NUCLEOTIDE SEQUENCE [LARGE SCALE GENOMIC DNA]</scope>
    <source>
        <strain evidence="9">B185</strain>
    </source>
</reference>
<gene>
    <name evidence="8" type="ORF">UN65_07110</name>
</gene>
<comment type="similarity">
    <text evidence="2 6">Belongs to the class-I pyridoxal-phosphate-dependent aminotransferase family.</text>
</comment>
<evidence type="ECO:0000256" key="1">
    <source>
        <dbReference type="ARBA" id="ARBA00001933"/>
    </source>
</evidence>
<dbReference type="Proteomes" id="UP000304840">
    <property type="component" value="Chromosome"/>
</dbReference>
<dbReference type="InterPro" id="IPR004839">
    <property type="entry name" value="Aminotransferase_I/II_large"/>
</dbReference>
<comment type="cofactor">
    <cofactor evidence="1 6">
        <name>pyridoxal 5'-phosphate</name>
        <dbReference type="ChEBI" id="CHEBI:597326"/>
    </cofactor>
</comment>
<evidence type="ECO:0000313" key="8">
    <source>
        <dbReference type="EMBL" id="AMO20134.1"/>
    </source>
</evidence>